<dbReference type="OrthoDB" id="9802320at2"/>
<dbReference type="PANTHER" id="PTHR30189:SF1">
    <property type="entry name" value="LPS-ASSEMBLY PROTEIN LPTD"/>
    <property type="match status" value="1"/>
</dbReference>
<dbReference type="HOGENOM" id="CLU_007637_0_0_10"/>
<reference evidence="4 5" key="2">
    <citation type="journal article" date="2011" name="Stand. Genomic Sci.">
        <title>Complete genome sequence of Paludibacter propionicigenes type strain (WB4).</title>
        <authorList>
            <person name="Gronow S."/>
            <person name="Munk C."/>
            <person name="Lapidus A."/>
            <person name="Nolan M."/>
            <person name="Lucas S."/>
            <person name="Hammon N."/>
            <person name="Deshpande S."/>
            <person name="Cheng J.F."/>
            <person name="Tapia R."/>
            <person name="Han C."/>
            <person name="Goodwin L."/>
            <person name="Pitluck S."/>
            <person name="Liolios K."/>
            <person name="Ivanova N."/>
            <person name="Mavromatis K."/>
            <person name="Mikhailova N."/>
            <person name="Pati A."/>
            <person name="Chen A."/>
            <person name="Palaniappan K."/>
            <person name="Land M."/>
            <person name="Hauser L."/>
            <person name="Chang Y.J."/>
            <person name="Jeffries C.D."/>
            <person name="Brambilla E."/>
            <person name="Rohde M."/>
            <person name="Goker M."/>
            <person name="Detter J.C."/>
            <person name="Woyke T."/>
            <person name="Bristow J."/>
            <person name="Eisen J.A."/>
            <person name="Markowitz V."/>
            <person name="Hugenholtz P."/>
            <person name="Kyrpides N.C."/>
            <person name="Klenk H.P."/>
        </authorList>
    </citation>
    <scope>NUCLEOTIDE SEQUENCE [LARGE SCALE GENOMIC DNA]</scope>
    <source>
        <strain evidence="5">DSM 17365 / JCM 13257 / WB4</strain>
    </source>
</reference>
<proteinExistence type="predicted"/>
<dbReference type="KEGG" id="ppn:Palpr_3052"/>
<protein>
    <recommendedName>
        <fullName evidence="3">LPS-assembly protein LptD central domain-containing protein</fullName>
    </recommendedName>
</protein>
<sequence>MQICNRLHFNIARLNLLFIFCLTSTFMGFSQEKAVPNKSDLIKHINDSIRNSRDTVKTVTKKVKPNQIDAKITYSAQDSIVLLGNGTGFLHGQSDIKYKNINLKADFVRVKMDSSIVFAHGKTDSVGKKIGEPVFAEGSTEYSSKELTYNLKTKKGFIRQAVTKQGEGYIVSDKTKKVDNDILCITDGKYTTCDNHEHPDFYMDLTRGKVKTGKYVVSGPAYLVVEDVPLPIAIPFGFFPFTDKYSSGIVMPTFRDEQTRGFGLMGGGYYFAISDYADLEVKGDIYTKGTWAFYANSKYIKRYKYSGSFNFSYREDVTGEKELPNYSKMPSMSIVWSHSQDAKANPYFNFSTSVNFSTSGYNRNNIDNYYRPEINSQSTKSSSISFTKRFPESPFNISGSMNAAQSTRDSMLDLSLPNISVSMSRIYPFKRKNAAGNERWYEKISMSYNGTFANSIRTKENKLLTSSFSKDWKNGMKHSIPISATFNVLKYINVSPSFNYNERWYLQSVNQSWDETNQRVKTDTVSGFNRVYDFNMGVSASTKVYGMYTPLPFFNKLTGNKIVAIRHVMTPTVGFSYAPDFGAATWGYYGSYIIPANAAVQHDQVVQYSHYMNSLYGAPGTGKSGNISFSLTNNLEMKVLKSEKDTTTTSKFKVISLIDNFSVSGSYNMAADSMQWSMLNVGLRIKAGKSQSLSLSGMFDPYMYAPNSTNTAGIRVNKLRWEHGKLPRFMGTGTSYSYTLNNETFKKKDKKKKEDSTKSNNTDANLTPTTDLKNQTKTDAEKDKKALAKDSEGYQKVTIPWSININYSVTYANSTWNPKKTEYNMALTHNLSFSGNISLTNNWKLSANTTYDFPNHQFTYTNVNIIRNLHCWTMTASVVPFGPYKSYNFKIGVNASMLQDLKYDKQSGYGNTPITWY</sequence>
<dbReference type="AlphaFoldDB" id="E4T8S1"/>
<evidence type="ECO:0000259" key="3">
    <source>
        <dbReference type="Pfam" id="PF19838"/>
    </source>
</evidence>
<dbReference type="GO" id="GO:0009279">
    <property type="term" value="C:cell outer membrane"/>
    <property type="evidence" value="ECO:0007669"/>
    <property type="project" value="TreeGrafter"/>
</dbReference>
<evidence type="ECO:0000313" key="5">
    <source>
        <dbReference type="Proteomes" id="UP000008718"/>
    </source>
</evidence>
<dbReference type="InterPro" id="IPR045659">
    <property type="entry name" value="LptD_2"/>
</dbReference>
<evidence type="ECO:0000313" key="4">
    <source>
        <dbReference type="EMBL" id="ADQ81180.1"/>
    </source>
</evidence>
<keyword evidence="2" id="KW-0812">Transmembrane</keyword>
<dbReference type="EMBL" id="CP002345">
    <property type="protein sequence ID" value="ADQ81180.1"/>
    <property type="molecule type" value="Genomic_DNA"/>
</dbReference>
<organism evidence="4 5">
    <name type="scientific">Paludibacter propionicigenes (strain DSM 17365 / JCM 13257 / WB4)</name>
    <dbReference type="NCBI Taxonomy" id="694427"/>
    <lineage>
        <taxon>Bacteria</taxon>
        <taxon>Pseudomonadati</taxon>
        <taxon>Bacteroidota</taxon>
        <taxon>Bacteroidia</taxon>
        <taxon>Bacteroidales</taxon>
        <taxon>Paludibacteraceae</taxon>
        <taxon>Paludibacter</taxon>
    </lineage>
</organism>
<dbReference type="eggNOG" id="COG1452">
    <property type="taxonomic scope" value="Bacteria"/>
</dbReference>
<reference key="1">
    <citation type="submission" date="2010-11" db="EMBL/GenBank/DDBJ databases">
        <title>The complete genome of Paludibacter propionicigenes DSM 17365.</title>
        <authorList>
            <consortium name="US DOE Joint Genome Institute (JGI-PGF)"/>
            <person name="Lucas S."/>
            <person name="Copeland A."/>
            <person name="Lapidus A."/>
            <person name="Bruce D."/>
            <person name="Goodwin L."/>
            <person name="Pitluck S."/>
            <person name="Kyrpides N."/>
            <person name="Mavromatis K."/>
            <person name="Ivanova N."/>
            <person name="Munk A.C."/>
            <person name="Brettin T."/>
            <person name="Detter J.C."/>
            <person name="Han C."/>
            <person name="Tapia R."/>
            <person name="Land M."/>
            <person name="Hauser L."/>
            <person name="Markowitz V."/>
            <person name="Cheng J.-F."/>
            <person name="Hugenholtz P."/>
            <person name="Woyke T."/>
            <person name="Wu D."/>
            <person name="Gronow S."/>
            <person name="Wellnitz S."/>
            <person name="Brambilla E."/>
            <person name="Klenk H.-P."/>
            <person name="Eisen J.A."/>
        </authorList>
    </citation>
    <scope>NUCLEOTIDE SEQUENCE</scope>
    <source>
        <strain>WB4</strain>
    </source>
</reference>
<evidence type="ECO:0000256" key="1">
    <source>
        <dbReference type="SAM" id="MobiDB-lite"/>
    </source>
</evidence>
<dbReference type="GO" id="GO:1990351">
    <property type="term" value="C:transporter complex"/>
    <property type="evidence" value="ECO:0007669"/>
    <property type="project" value="TreeGrafter"/>
</dbReference>
<feature type="region of interest" description="Disordered" evidence="1">
    <location>
        <begin position="747"/>
        <end position="789"/>
    </location>
</feature>
<dbReference type="RefSeq" id="WP_013446549.1">
    <property type="nucleotide sequence ID" value="NC_014734.1"/>
</dbReference>
<dbReference type="STRING" id="694427.Palpr_3052"/>
<accession>E4T8S1</accession>
<keyword evidence="5" id="KW-1185">Reference proteome</keyword>
<feature type="transmembrane region" description="Helical" evidence="2">
    <location>
        <begin position="12"/>
        <end position="29"/>
    </location>
</feature>
<dbReference type="InterPro" id="IPR050218">
    <property type="entry name" value="LptD"/>
</dbReference>
<gene>
    <name evidence="4" type="ordered locus">Palpr_3052</name>
</gene>
<dbReference type="Pfam" id="PF19838">
    <property type="entry name" value="LptD_2"/>
    <property type="match status" value="1"/>
</dbReference>
<evidence type="ECO:0000256" key="2">
    <source>
        <dbReference type="SAM" id="Phobius"/>
    </source>
</evidence>
<feature type="compositionally biased region" description="Basic and acidic residues" evidence="1">
    <location>
        <begin position="774"/>
        <end position="789"/>
    </location>
</feature>
<keyword evidence="2" id="KW-0472">Membrane</keyword>
<feature type="domain" description="LPS-assembly protein LptD central" evidence="3">
    <location>
        <begin position="216"/>
        <end position="702"/>
    </location>
</feature>
<dbReference type="PANTHER" id="PTHR30189">
    <property type="entry name" value="LPS-ASSEMBLY PROTEIN"/>
    <property type="match status" value="1"/>
</dbReference>
<feature type="compositionally biased region" description="Polar residues" evidence="1">
    <location>
        <begin position="762"/>
        <end position="773"/>
    </location>
</feature>
<name>E4T8S1_PALPW</name>
<dbReference type="Proteomes" id="UP000008718">
    <property type="component" value="Chromosome"/>
</dbReference>
<keyword evidence="2" id="KW-1133">Transmembrane helix</keyword>